<feature type="chain" id="PRO_5022663393" evidence="1">
    <location>
        <begin position="25"/>
        <end position="326"/>
    </location>
</feature>
<keyword evidence="1" id="KW-0732">Signal</keyword>
<feature type="signal peptide" evidence="1">
    <location>
        <begin position="1"/>
        <end position="24"/>
    </location>
</feature>
<dbReference type="GO" id="GO:0016020">
    <property type="term" value="C:membrane"/>
    <property type="evidence" value="ECO:0007669"/>
    <property type="project" value="TreeGrafter"/>
</dbReference>
<dbReference type="GO" id="GO:0005829">
    <property type="term" value="C:cytosol"/>
    <property type="evidence" value="ECO:0007669"/>
    <property type="project" value="TreeGrafter"/>
</dbReference>
<evidence type="ECO:0000256" key="1">
    <source>
        <dbReference type="SAM" id="SignalP"/>
    </source>
</evidence>
<protein>
    <submittedName>
        <fullName evidence="2">Uncharacterized protein</fullName>
    </submittedName>
</protein>
<proteinExistence type="predicted"/>
<evidence type="ECO:0000313" key="2">
    <source>
        <dbReference type="EMBL" id="VVC45434.1"/>
    </source>
</evidence>
<dbReference type="PANTHER" id="PTHR33539:SF1">
    <property type="entry name" value="UPF0764 PROTEIN C16ORF89"/>
    <property type="match status" value="1"/>
</dbReference>
<organism evidence="2 3">
    <name type="scientific">Cinara cedri</name>
    <dbReference type="NCBI Taxonomy" id="506608"/>
    <lineage>
        <taxon>Eukaryota</taxon>
        <taxon>Metazoa</taxon>
        <taxon>Ecdysozoa</taxon>
        <taxon>Arthropoda</taxon>
        <taxon>Hexapoda</taxon>
        <taxon>Insecta</taxon>
        <taxon>Pterygota</taxon>
        <taxon>Neoptera</taxon>
        <taxon>Paraneoptera</taxon>
        <taxon>Hemiptera</taxon>
        <taxon>Sternorrhyncha</taxon>
        <taxon>Aphidomorpha</taxon>
        <taxon>Aphidoidea</taxon>
        <taxon>Aphididae</taxon>
        <taxon>Lachninae</taxon>
        <taxon>Cinara</taxon>
    </lineage>
</organism>
<dbReference type="Proteomes" id="UP000325440">
    <property type="component" value="Unassembled WGS sequence"/>
</dbReference>
<gene>
    <name evidence="2" type="ORF">CINCED_3A014732</name>
</gene>
<dbReference type="PANTHER" id="PTHR33539">
    <property type="entry name" value="UPF0764 PROTEIN C16ORF89"/>
    <property type="match status" value="1"/>
</dbReference>
<dbReference type="Pfam" id="PF15882">
    <property type="entry name" value="DUF4735"/>
    <property type="match status" value="1"/>
</dbReference>
<dbReference type="AlphaFoldDB" id="A0A5E4NRG9"/>
<keyword evidence="3" id="KW-1185">Reference proteome</keyword>
<sequence length="326" mass="37557">MMLYATVVVYLPLMLFFTAVNGKAADFGDELNVIRNAETRIIDLIESTIQCYLSSGVDNNVDLNLMLGVSIMKGQFMSCGNRSQFNYFSDFNRKSRLSAMVDELYKKFYENNIPDLDTTWKILDPRLWMSTERIVRKSHKRARLPAMFDVDSLTDGDQYFRDISDECLRQAITTCQITPECIQPELLDNFFGYAHTHQVLYLHVLKKKKCNSPIFPTIVEKIALDKCNMIFIETLYIANDPDLLEKFKDLFIEQIAICGMLNMEDFIRLEWLSVVFTTKNVDCGDVQRKNNNLSPQDSSHLAGVSLAALGTYWKFLCYDYGTDNTK</sequence>
<evidence type="ECO:0000313" key="3">
    <source>
        <dbReference type="Proteomes" id="UP000325440"/>
    </source>
</evidence>
<accession>A0A5E4NRG9</accession>
<reference evidence="2 3" key="1">
    <citation type="submission" date="2019-08" db="EMBL/GenBank/DDBJ databases">
        <authorList>
            <person name="Alioto T."/>
            <person name="Alioto T."/>
            <person name="Gomez Garrido J."/>
        </authorList>
    </citation>
    <scope>NUCLEOTIDE SEQUENCE [LARGE SCALE GENOMIC DNA]</scope>
</reference>
<dbReference type="OrthoDB" id="5949187at2759"/>
<name>A0A5E4NRG9_9HEMI</name>
<dbReference type="InterPro" id="IPR031751">
    <property type="entry name" value="DUF4735"/>
</dbReference>
<dbReference type="EMBL" id="CABPRJ010002402">
    <property type="protein sequence ID" value="VVC45434.1"/>
    <property type="molecule type" value="Genomic_DNA"/>
</dbReference>